<name>A0A7Z0EP03_9ACTN</name>
<dbReference type="Proteomes" id="UP000572051">
    <property type="component" value="Unassembled WGS sequence"/>
</dbReference>
<proteinExistence type="predicted"/>
<feature type="domain" description="Carrier" evidence="1">
    <location>
        <begin position="1"/>
        <end position="76"/>
    </location>
</feature>
<organism evidence="2 3">
    <name type="scientific">Nocardiopsis aegyptia</name>
    <dbReference type="NCBI Taxonomy" id="220378"/>
    <lineage>
        <taxon>Bacteria</taxon>
        <taxon>Bacillati</taxon>
        <taxon>Actinomycetota</taxon>
        <taxon>Actinomycetes</taxon>
        <taxon>Streptosporangiales</taxon>
        <taxon>Nocardiopsidaceae</taxon>
        <taxon>Nocardiopsis</taxon>
    </lineage>
</organism>
<dbReference type="SUPFAM" id="SSF47336">
    <property type="entry name" value="ACP-like"/>
    <property type="match status" value="1"/>
</dbReference>
<dbReference type="AlphaFoldDB" id="A0A7Z0EP03"/>
<dbReference type="InterPro" id="IPR036736">
    <property type="entry name" value="ACP-like_sf"/>
</dbReference>
<evidence type="ECO:0000313" key="2">
    <source>
        <dbReference type="EMBL" id="NYJ35579.1"/>
    </source>
</evidence>
<accession>A0A7Z0EP03</accession>
<dbReference type="RefSeq" id="WP_179824823.1">
    <property type="nucleotide sequence ID" value="NZ_JACCFS010000001.1"/>
</dbReference>
<reference evidence="2 3" key="1">
    <citation type="submission" date="2020-07" db="EMBL/GenBank/DDBJ databases">
        <title>Sequencing the genomes of 1000 actinobacteria strains.</title>
        <authorList>
            <person name="Klenk H.-P."/>
        </authorList>
    </citation>
    <scope>NUCLEOTIDE SEQUENCE [LARGE SCALE GENOMIC DNA]</scope>
    <source>
        <strain evidence="2 3">DSM 44442</strain>
    </source>
</reference>
<sequence length="79" mass="8508">MSATQDLFFDIFSTVAGVPLEELATDATLDSLDVDSLLLIELTVAVQKRTGVVIEETDMVPEATLGEIVALLDKQLQEA</sequence>
<dbReference type="Pfam" id="PF00550">
    <property type="entry name" value="PP-binding"/>
    <property type="match status" value="1"/>
</dbReference>
<gene>
    <name evidence="2" type="ORF">HNR10_003460</name>
</gene>
<keyword evidence="3" id="KW-1185">Reference proteome</keyword>
<protein>
    <submittedName>
        <fullName evidence="2">Acyl carrier protein</fullName>
    </submittedName>
</protein>
<dbReference type="PROSITE" id="PS50075">
    <property type="entry name" value="CARRIER"/>
    <property type="match status" value="1"/>
</dbReference>
<dbReference type="Gene3D" id="1.10.1200.10">
    <property type="entry name" value="ACP-like"/>
    <property type="match status" value="1"/>
</dbReference>
<evidence type="ECO:0000259" key="1">
    <source>
        <dbReference type="PROSITE" id="PS50075"/>
    </source>
</evidence>
<dbReference type="InterPro" id="IPR009081">
    <property type="entry name" value="PP-bd_ACP"/>
</dbReference>
<evidence type="ECO:0000313" key="3">
    <source>
        <dbReference type="Proteomes" id="UP000572051"/>
    </source>
</evidence>
<dbReference type="EMBL" id="JACCFS010000001">
    <property type="protein sequence ID" value="NYJ35579.1"/>
    <property type="molecule type" value="Genomic_DNA"/>
</dbReference>
<comment type="caution">
    <text evidence="2">The sequence shown here is derived from an EMBL/GenBank/DDBJ whole genome shotgun (WGS) entry which is preliminary data.</text>
</comment>